<keyword evidence="1" id="KW-1133">Transmembrane helix</keyword>
<reference evidence="2 3" key="1">
    <citation type="submission" date="2019-10" db="EMBL/GenBank/DDBJ databases">
        <title>Cardiobacteriales fam. a chemoheterotrophic member of the order Cardiobacteriales, and proposal of Cardiobacteriales fam. nov.</title>
        <authorList>
            <person name="Wang C."/>
        </authorList>
    </citation>
    <scope>NUCLEOTIDE SEQUENCE [LARGE SCALE GENOMIC DNA]</scope>
    <source>
        <strain evidence="2 3">ML27</strain>
    </source>
</reference>
<protein>
    <submittedName>
        <fullName evidence="2">Uncharacterized protein</fullName>
    </submittedName>
</protein>
<feature type="transmembrane region" description="Helical" evidence="1">
    <location>
        <begin position="250"/>
        <end position="269"/>
    </location>
</feature>
<name>A0A6N7EUT5_9GAMM</name>
<evidence type="ECO:0000256" key="1">
    <source>
        <dbReference type="SAM" id="Phobius"/>
    </source>
</evidence>
<comment type="caution">
    <text evidence="2">The sequence shown here is derived from an EMBL/GenBank/DDBJ whole genome shotgun (WGS) entry which is preliminary data.</text>
</comment>
<dbReference type="EMBL" id="WHNW01000008">
    <property type="protein sequence ID" value="MPV86544.1"/>
    <property type="molecule type" value="Genomic_DNA"/>
</dbReference>
<keyword evidence="1" id="KW-0472">Membrane</keyword>
<keyword evidence="3" id="KW-1185">Reference proteome</keyword>
<sequence length="315" mass="34001">MSTNMRGFQAVGARTVNAPSIGFAMGMNSSLLESAISEQLFCNEEVNPDNNECYGISTVSGLQRAAAQGQKIYQIDKNNRDQLANVRMSNEYMADDINKAINSGGYVIVPEKAVDGVGRDAIYVYMTYNAQTGSQSWKISGGLNGGSFSVSEGKGDSCDTDKKSLSIEGKSGSSSCLLLSGLGMQTLSILDTEEGDTVIKETLANIPGMMGKIATILNLILTVIDLEGKYQQLIEAGCTKEEAWNAIQEYVEIILFWTIVTTVFSLIALGALSAIVGLLAVIIMASIISIFVNWRIEFQFSTDLANCKRSKKIKE</sequence>
<evidence type="ECO:0000313" key="3">
    <source>
        <dbReference type="Proteomes" id="UP000471298"/>
    </source>
</evidence>
<organism evidence="2 3">
    <name type="scientific">Ostreibacterium oceani</name>
    <dbReference type="NCBI Taxonomy" id="2654998"/>
    <lineage>
        <taxon>Bacteria</taxon>
        <taxon>Pseudomonadati</taxon>
        <taxon>Pseudomonadota</taxon>
        <taxon>Gammaproteobacteria</taxon>
        <taxon>Cardiobacteriales</taxon>
        <taxon>Ostreibacteriaceae</taxon>
        <taxon>Ostreibacterium</taxon>
    </lineage>
</organism>
<proteinExistence type="predicted"/>
<evidence type="ECO:0000313" key="2">
    <source>
        <dbReference type="EMBL" id="MPV86544.1"/>
    </source>
</evidence>
<dbReference type="InParanoid" id="A0A6N7EUT5"/>
<keyword evidence="1" id="KW-0812">Transmembrane</keyword>
<dbReference type="RefSeq" id="WP_152810540.1">
    <property type="nucleotide sequence ID" value="NZ_WHNW01000008.1"/>
</dbReference>
<accession>A0A6N7EUT5</accession>
<gene>
    <name evidence="2" type="ORF">GCU85_07355</name>
</gene>
<feature type="transmembrane region" description="Helical" evidence="1">
    <location>
        <begin position="275"/>
        <end position="294"/>
    </location>
</feature>
<dbReference type="Proteomes" id="UP000471298">
    <property type="component" value="Unassembled WGS sequence"/>
</dbReference>
<dbReference type="AlphaFoldDB" id="A0A6N7EUT5"/>